<feature type="transmembrane region" description="Helical" evidence="7">
    <location>
        <begin position="52"/>
        <end position="72"/>
    </location>
</feature>
<dbReference type="Proteomes" id="UP000193642">
    <property type="component" value="Unassembled WGS sequence"/>
</dbReference>
<evidence type="ECO:0000256" key="6">
    <source>
        <dbReference type="ARBA" id="ARBA00023136"/>
    </source>
</evidence>
<organism evidence="8 9">
    <name type="scientific">Rhizoclosmatium globosum</name>
    <dbReference type="NCBI Taxonomy" id="329046"/>
    <lineage>
        <taxon>Eukaryota</taxon>
        <taxon>Fungi</taxon>
        <taxon>Fungi incertae sedis</taxon>
        <taxon>Chytridiomycota</taxon>
        <taxon>Chytridiomycota incertae sedis</taxon>
        <taxon>Chytridiomycetes</taxon>
        <taxon>Chytridiales</taxon>
        <taxon>Chytriomycetaceae</taxon>
        <taxon>Rhizoclosmatium</taxon>
    </lineage>
</organism>
<evidence type="ECO:0000256" key="4">
    <source>
        <dbReference type="ARBA" id="ARBA00022692"/>
    </source>
</evidence>
<feature type="transmembrane region" description="Helical" evidence="7">
    <location>
        <begin position="12"/>
        <end position="32"/>
    </location>
</feature>
<evidence type="ECO:0000313" key="8">
    <source>
        <dbReference type="EMBL" id="ORY46135.1"/>
    </source>
</evidence>
<comment type="subcellular location">
    <subcellularLocation>
        <location evidence="1">Membrane</location>
        <topology evidence="1">Multi-pass membrane protein</topology>
    </subcellularLocation>
</comment>
<protein>
    <submittedName>
        <fullName evidence="8">Uncharacterized protein</fullName>
    </submittedName>
</protein>
<dbReference type="GO" id="GO:0000139">
    <property type="term" value="C:Golgi membrane"/>
    <property type="evidence" value="ECO:0007669"/>
    <property type="project" value="TreeGrafter"/>
</dbReference>
<feature type="transmembrane region" description="Helical" evidence="7">
    <location>
        <begin position="178"/>
        <end position="197"/>
    </location>
</feature>
<reference evidence="8 9" key="1">
    <citation type="submission" date="2016-07" db="EMBL/GenBank/DDBJ databases">
        <title>Pervasive Adenine N6-methylation of Active Genes in Fungi.</title>
        <authorList>
            <consortium name="DOE Joint Genome Institute"/>
            <person name="Mondo S.J."/>
            <person name="Dannebaum R.O."/>
            <person name="Kuo R.C."/>
            <person name="Labutti K."/>
            <person name="Haridas S."/>
            <person name="Kuo A."/>
            <person name="Salamov A."/>
            <person name="Ahrendt S.R."/>
            <person name="Lipzen A."/>
            <person name="Sullivan W."/>
            <person name="Andreopoulos W.B."/>
            <person name="Clum A."/>
            <person name="Lindquist E."/>
            <person name="Daum C."/>
            <person name="Ramamoorthy G.K."/>
            <person name="Gryganskyi A."/>
            <person name="Culley D."/>
            <person name="Magnuson J.K."/>
            <person name="James T.Y."/>
            <person name="O'Malley M.A."/>
            <person name="Stajich J.E."/>
            <person name="Spatafora J.W."/>
            <person name="Visel A."/>
            <person name="Grigoriev I.V."/>
        </authorList>
    </citation>
    <scope>NUCLEOTIDE SEQUENCE [LARGE SCALE GENOMIC DNA]</scope>
    <source>
        <strain evidence="8 9">JEL800</strain>
    </source>
</reference>
<feature type="transmembrane region" description="Helical" evidence="7">
    <location>
        <begin position="109"/>
        <end position="130"/>
    </location>
</feature>
<dbReference type="Pfam" id="PF08449">
    <property type="entry name" value="UAA"/>
    <property type="match status" value="1"/>
</dbReference>
<evidence type="ECO:0000256" key="3">
    <source>
        <dbReference type="ARBA" id="ARBA00022597"/>
    </source>
</evidence>
<keyword evidence="4 7" id="KW-0812">Transmembrane</keyword>
<keyword evidence="9" id="KW-1185">Reference proteome</keyword>
<feature type="transmembrane region" description="Helical" evidence="7">
    <location>
        <begin position="242"/>
        <end position="262"/>
    </location>
</feature>
<dbReference type="PANTHER" id="PTHR10778">
    <property type="entry name" value="SOLUTE CARRIER FAMILY 35 MEMBER B"/>
    <property type="match status" value="1"/>
</dbReference>
<evidence type="ECO:0000313" key="9">
    <source>
        <dbReference type="Proteomes" id="UP000193642"/>
    </source>
</evidence>
<dbReference type="GO" id="GO:0046964">
    <property type="term" value="F:3'-phosphoadenosine 5'-phosphosulfate transmembrane transporter activity"/>
    <property type="evidence" value="ECO:0007669"/>
    <property type="project" value="TreeGrafter"/>
</dbReference>
<comment type="caution">
    <text evidence="8">The sequence shown here is derived from an EMBL/GenBank/DDBJ whole genome shotgun (WGS) entry which is preliminary data.</text>
</comment>
<feature type="transmembrane region" description="Helical" evidence="7">
    <location>
        <begin position="209"/>
        <end position="230"/>
    </location>
</feature>
<evidence type="ECO:0000256" key="1">
    <source>
        <dbReference type="ARBA" id="ARBA00004141"/>
    </source>
</evidence>
<dbReference type="PANTHER" id="PTHR10778:SF8">
    <property type="entry name" value="ADENOSINE 3'-PHOSPHO 5'-PHOSPHOSULFATE TRANSPORTER 2"/>
    <property type="match status" value="1"/>
</dbReference>
<keyword evidence="2" id="KW-0813">Transport</keyword>
<name>A0A1Y2CIK0_9FUNG</name>
<gene>
    <name evidence="8" type="ORF">BCR33DRAFT_716131</name>
</gene>
<feature type="transmembrane region" description="Helical" evidence="7">
    <location>
        <begin position="139"/>
        <end position="158"/>
    </location>
</feature>
<dbReference type="OrthoDB" id="10574823at2759"/>
<keyword evidence="6 7" id="KW-0472">Membrane</keyword>
<evidence type="ECO:0000256" key="2">
    <source>
        <dbReference type="ARBA" id="ARBA00022448"/>
    </source>
</evidence>
<dbReference type="AlphaFoldDB" id="A0A1Y2CIK0"/>
<accession>A0A1Y2CIK0</accession>
<dbReference type="InterPro" id="IPR013657">
    <property type="entry name" value="SCL35B1-4/HUT1"/>
</dbReference>
<feature type="transmembrane region" description="Helical" evidence="7">
    <location>
        <begin position="310"/>
        <end position="328"/>
    </location>
</feature>
<evidence type="ECO:0000256" key="5">
    <source>
        <dbReference type="ARBA" id="ARBA00022989"/>
    </source>
</evidence>
<proteinExistence type="predicted"/>
<keyword evidence="5 7" id="KW-1133">Transmembrane helix</keyword>
<keyword evidence="3" id="KW-0762">Sugar transport</keyword>
<feature type="transmembrane region" description="Helical" evidence="7">
    <location>
        <begin position="84"/>
        <end position="103"/>
    </location>
</feature>
<dbReference type="GO" id="GO:0005789">
    <property type="term" value="C:endoplasmic reticulum membrane"/>
    <property type="evidence" value="ECO:0007669"/>
    <property type="project" value="TreeGrafter"/>
</dbReference>
<evidence type="ECO:0000256" key="7">
    <source>
        <dbReference type="SAM" id="Phobius"/>
    </source>
</evidence>
<dbReference type="EMBL" id="MCGO01000018">
    <property type="protein sequence ID" value="ORY46135.1"/>
    <property type="molecule type" value="Genomic_DNA"/>
</dbReference>
<sequence length="691" mass="75436">MSTPHHPHLLEAILLASALFMISSVTKYFLVRLFRSTVIVVNDEEVYPEYDLLQFVSVIQYGITAVFMLRLGGENKPNTTSIKSLLAITACSLFPMYLGSITYKYLDQHVIMAADKSLIIPLVIVGALAFRKTYRWESLVAAGCIAVGAAHIFVQFYSRPPAFNEINPGPPKTHLGQAFGYVLLVFGLIVQAFGCNMQENLLKSGHADINQFLFSYSLLMFLSMGSYMGIVTPQDIFQSIDFFAKTPLAIAFAFGFAVCGILKQMVIFTIIERVGAFLAVSVTASNNLIQKALSALRRRQFSPFGNESTLLIVLVVAVGFVMEGVAIWKDSKEEHESTHLTNNVNAEQEKLLPTSLLYRSKPKQSLTNQLAFRRSCLITFVAALIYCPLQLSVPKQNFPKPFHSFVESFPASVSEIQLTATGTAQSFLSLTTNVSATDITVTTLYSSTKKQDLKAFNVYTVVSNNVMKITSLFASVDINPEPSSHLHLSNTFAYIEVSFPPEHSLDTVSVHGDVAVLKVSESAPEIKGIGMDIREGGADFASDKAFENIRIRVMDRGLVFIDNTLTVTESVEFELAKDSRTEFSTVYARNGIGSAVKIEAPYVRAAVGSGEISAEIDVGKDGILDLELGEGTLKVEVVGGFQGSFKSELDASFENGVEGESRHESGTVGVKGGRGLVKTHVGKGSLDLKFV</sequence>